<dbReference type="CDD" id="cd00130">
    <property type="entry name" value="PAS"/>
    <property type="match status" value="2"/>
</dbReference>
<evidence type="ECO:0000256" key="10">
    <source>
        <dbReference type="ARBA" id="ARBA00022737"/>
    </source>
</evidence>
<dbReference type="Proteomes" id="UP000766336">
    <property type="component" value="Unassembled WGS sequence"/>
</dbReference>
<keyword evidence="14 17" id="KW-1133">Transmembrane helix</keyword>
<dbReference type="CDD" id="cd18773">
    <property type="entry name" value="PDC1_HK_sensor"/>
    <property type="match status" value="1"/>
</dbReference>
<keyword evidence="6" id="KW-0285">Flavoprotein</keyword>
<comment type="subcellular location">
    <subcellularLocation>
        <location evidence="2">Cell membrane</location>
        <topology evidence="2">Multi-pass membrane protein</topology>
    </subcellularLocation>
</comment>
<comment type="caution">
    <text evidence="20">The sequence shown here is derived from an EMBL/GenBank/DDBJ whole genome shotgun (WGS) entry which is preliminary data.</text>
</comment>
<dbReference type="Gene3D" id="3.30.565.10">
    <property type="entry name" value="Histidine kinase-like ATPase, C-terminal domain"/>
    <property type="match status" value="1"/>
</dbReference>
<protein>
    <recommendedName>
        <fullName evidence="3">histidine kinase</fullName>
        <ecNumber evidence="3">2.7.13.3</ecNumber>
    </recommendedName>
</protein>
<dbReference type="InterPro" id="IPR000700">
    <property type="entry name" value="PAS-assoc_C"/>
</dbReference>
<evidence type="ECO:0000256" key="13">
    <source>
        <dbReference type="ARBA" id="ARBA00022840"/>
    </source>
</evidence>
<evidence type="ECO:0000256" key="7">
    <source>
        <dbReference type="ARBA" id="ARBA00022643"/>
    </source>
</evidence>
<dbReference type="InterPro" id="IPR033479">
    <property type="entry name" value="dCache_1"/>
</dbReference>
<dbReference type="InterPro" id="IPR003660">
    <property type="entry name" value="HAMP_dom"/>
</dbReference>
<dbReference type="NCBIfam" id="TIGR00229">
    <property type="entry name" value="sensory_box"/>
    <property type="match status" value="2"/>
</dbReference>
<keyword evidence="16 17" id="KW-0472">Membrane</keyword>
<dbReference type="InterPro" id="IPR036890">
    <property type="entry name" value="HATPase_C_sf"/>
</dbReference>
<dbReference type="SMART" id="SM00091">
    <property type="entry name" value="PAS"/>
    <property type="match status" value="2"/>
</dbReference>
<dbReference type="PANTHER" id="PTHR41523">
    <property type="entry name" value="TWO-COMPONENT SYSTEM SENSOR PROTEIN"/>
    <property type="match status" value="1"/>
</dbReference>
<evidence type="ECO:0000256" key="5">
    <source>
        <dbReference type="ARBA" id="ARBA00022553"/>
    </source>
</evidence>
<evidence type="ECO:0000313" key="21">
    <source>
        <dbReference type="Proteomes" id="UP000766336"/>
    </source>
</evidence>
<keyword evidence="21" id="KW-1185">Reference proteome</keyword>
<dbReference type="Pfam" id="PF08448">
    <property type="entry name" value="PAS_4"/>
    <property type="match status" value="1"/>
</dbReference>
<evidence type="ECO:0000256" key="1">
    <source>
        <dbReference type="ARBA" id="ARBA00000085"/>
    </source>
</evidence>
<keyword evidence="4" id="KW-1003">Cell membrane</keyword>
<evidence type="ECO:0000256" key="17">
    <source>
        <dbReference type="SAM" id="Phobius"/>
    </source>
</evidence>
<accession>A0ABS5QEZ4</accession>
<dbReference type="EC" id="2.7.13.3" evidence="3"/>
<dbReference type="Gene3D" id="3.40.50.2300">
    <property type="match status" value="1"/>
</dbReference>
<dbReference type="Pfam" id="PF07536">
    <property type="entry name" value="HWE_HK"/>
    <property type="match status" value="1"/>
</dbReference>
<dbReference type="Gene3D" id="3.30.450.20">
    <property type="entry name" value="PAS domain"/>
    <property type="match status" value="3"/>
</dbReference>
<dbReference type="InterPro" id="IPR035965">
    <property type="entry name" value="PAS-like_dom_sf"/>
</dbReference>
<evidence type="ECO:0000256" key="9">
    <source>
        <dbReference type="ARBA" id="ARBA00022692"/>
    </source>
</evidence>
<keyword evidence="9 17" id="KW-0812">Transmembrane</keyword>
<gene>
    <name evidence="20" type="ORF">KHU32_14395</name>
</gene>
<keyword evidence="11" id="KW-0547">Nucleotide-binding</keyword>
<evidence type="ECO:0000256" key="16">
    <source>
        <dbReference type="ARBA" id="ARBA00023136"/>
    </source>
</evidence>
<dbReference type="PROSITE" id="PS50113">
    <property type="entry name" value="PAC"/>
    <property type="match status" value="1"/>
</dbReference>
<keyword evidence="10" id="KW-0677">Repeat</keyword>
<evidence type="ECO:0000256" key="14">
    <source>
        <dbReference type="ARBA" id="ARBA00022989"/>
    </source>
</evidence>
<keyword evidence="8" id="KW-0808">Transferase</keyword>
<keyword evidence="15" id="KW-0843">Virulence</keyword>
<keyword evidence="7" id="KW-0288">FMN</keyword>
<evidence type="ECO:0000256" key="4">
    <source>
        <dbReference type="ARBA" id="ARBA00022475"/>
    </source>
</evidence>
<evidence type="ECO:0000256" key="2">
    <source>
        <dbReference type="ARBA" id="ARBA00004651"/>
    </source>
</evidence>
<feature type="domain" description="HAMP" evidence="19">
    <location>
        <begin position="297"/>
        <end position="350"/>
    </location>
</feature>
<evidence type="ECO:0000256" key="8">
    <source>
        <dbReference type="ARBA" id="ARBA00022679"/>
    </source>
</evidence>
<dbReference type="RefSeq" id="WP_213670768.1">
    <property type="nucleotide sequence ID" value="NZ_JAHCDA010000002.1"/>
</dbReference>
<evidence type="ECO:0000256" key="12">
    <source>
        <dbReference type="ARBA" id="ARBA00022777"/>
    </source>
</evidence>
<sequence>MALIVARTAFVPLALRGFLGLMVALVPAGAVLLKLDQESRTARETQEIDQVTSLLQRVATQQAATFGAARQILSAMAATPILAGRECATFLHRALEANPRYLNAVLSDANGRVICTTRASAPPDPGLLAVLRGEGFQVSSYQAGVAPAGGTLSLAQPLRDASGRLVGAAAVTLSLDWLAEDLGAMGLPPLAIATIADRNGIVLASSRRTETLVGSQLSGLAHRFLDAAAAGVVAATGEEGLRRLAYVPAHEGPGGLFVAVGLRQDKADGADVALDTALMIVGGLLLSFLIGLAVFHAAAEGPVQALLGAARRWGAQDWSARVGRIGGGRDFRRLAGAFDSMAQTVEAQQRAEARWQACMETAPLFVLAADHAGRVEWVNLRWRDATGLDLNESRGDGWLEAIAPADRLSFEAVWYAAVGDPEGPSLIREVTLRSGHRCLFTGAPAVSDKKEVLAWALFGIDVRDRLRAEARAEESDAQLHAVYAHAPVGLCLLDRNLRFLAVNGRLARAHGRPASEHPGRSLAEMAPDFAAELEERLREVVATGNALEDIEVSTHLDGDQRHWLCSYHAVRDHSGAVATISGAVVDITARRRMEDSARQLSREVDHRAQNALSVVRGLLRLSAADAPDDVPALVEELEGRIGAISRAHDVLSRENWLGADLGEIVIRELAAHPGRIEASGPPIGLVAEGAQPLALALHELVSNALRHGALSDESGQVVITWMRTDKGAELHWTESGGPPLAGPPARTGFGTMLIDANMRTQLAGDIHRQWATEGLSCVLEIGAEALAPDHSRGRLEGKPLAGRSVLLLEDVPSPDISIAAALREGGCRVLGPARSVAEAIFLAGQAGRVDVVLIAGRLAEHQDERLGEILRQRARLVLRLSPELLKGRPMTPQGVRQVLAGALASTSSG</sequence>
<feature type="domain" description="PAC" evidence="18">
    <location>
        <begin position="546"/>
        <end position="599"/>
    </location>
</feature>
<dbReference type="Gene3D" id="6.10.340.10">
    <property type="match status" value="1"/>
</dbReference>
<evidence type="ECO:0000256" key="15">
    <source>
        <dbReference type="ARBA" id="ARBA00023026"/>
    </source>
</evidence>
<organism evidence="20 21">
    <name type="scientific">Roseococcus pinisoli</name>
    <dbReference type="NCBI Taxonomy" id="2835040"/>
    <lineage>
        <taxon>Bacteria</taxon>
        <taxon>Pseudomonadati</taxon>
        <taxon>Pseudomonadota</taxon>
        <taxon>Alphaproteobacteria</taxon>
        <taxon>Acetobacterales</taxon>
        <taxon>Roseomonadaceae</taxon>
        <taxon>Roseococcus</taxon>
    </lineage>
</organism>
<comment type="catalytic activity">
    <reaction evidence="1">
        <text>ATP + protein L-histidine = ADP + protein N-phospho-L-histidine.</text>
        <dbReference type="EC" id="2.7.13.3"/>
    </reaction>
</comment>
<dbReference type="InterPro" id="IPR011102">
    <property type="entry name" value="Sig_transdc_His_kinase_HWE"/>
</dbReference>
<keyword evidence="5" id="KW-0597">Phosphoprotein</keyword>
<dbReference type="InterPro" id="IPR013656">
    <property type="entry name" value="PAS_4"/>
</dbReference>
<dbReference type="SUPFAM" id="SSF55874">
    <property type="entry name" value="ATPase domain of HSP90 chaperone/DNA topoisomerase II/histidine kinase"/>
    <property type="match status" value="1"/>
</dbReference>
<keyword evidence="13" id="KW-0067">ATP-binding</keyword>
<evidence type="ECO:0000256" key="6">
    <source>
        <dbReference type="ARBA" id="ARBA00022630"/>
    </source>
</evidence>
<dbReference type="EMBL" id="JAHCDA010000002">
    <property type="protein sequence ID" value="MBS7812139.1"/>
    <property type="molecule type" value="Genomic_DNA"/>
</dbReference>
<feature type="transmembrane region" description="Helical" evidence="17">
    <location>
        <begin position="272"/>
        <end position="295"/>
    </location>
</feature>
<name>A0ABS5QEZ4_9PROT</name>
<feature type="transmembrane region" description="Helical" evidence="17">
    <location>
        <begin position="13"/>
        <end position="33"/>
    </location>
</feature>
<dbReference type="SMART" id="SM00911">
    <property type="entry name" value="HWE_HK"/>
    <property type="match status" value="1"/>
</dbReference>
<dbReference type="InterPro" id="IPR000014">
    <property type="entry name" value="PAS"/>
</dbReference>
<evidence type="ECO:0000259" key="18">
    <source>
        <dbReference type="PROSITE" id="PS50113"/>
    </source>
</evidence>
<evidence type="ECO:0000256" key="3">
    <source>
        <dbReference type="ARBA" id="ARBA00012438"/>
    </source>
</evidence>
<evidence type="ECO:0000256" key="11">
    <source>
        <dbReference type="ARBA" id="ARBA00022741"/>
    </source>
</evidence>
<dbReference type="PROSITE" id="PS50885">
    <property type="entry name" value="HAMP"/>
    <property type="match status" value="1"/>
</dbReference>
<evidence type="ECO:0000259" key="19">
    <source>
        <dbReference type="PROSITE" id="PS50885"/>
    </source>
</evidence>
<keyword evidence="12" id="KW-0418">Kinase</keyword>
<dbReference type="PANTHER" id="PTHR41523:SF8">
    <property type="entry name" value="ETHYLENE RESPONSE SENSOR PROTEIN"/>
    <property type="match status" value="1"/>
</dbReference>
<proteinExistence type="predicted"/>
<dbReference type="SUPFAM" id="SSF55785">
    <property type="entry name" value="PYP-like sensor domain (PAS domain)"/>
    <property type="match status" value="2"/>
</dbReference>
<reference evidence="20 21" key="1">
    <citation type="submission" date="2021-05" db="EMBL/GenBank/DDBJ databases">
        <title>Roseococcus sp. XZZS9, whole genome shotgun sequencing project.</title>
        <authorList>
            <person name="Zhao G."/>
            <person name="Shen L."/>
        </authorList>
    </citation>
    <scope>NUCLEOTIDE SEQUENCE [LARGE SCALE GENOMIC DNA]</scope>
    <source>
        <strain evidence="20 21">XZZS9</strain>
    </source>
</reference>
<evidence type="ECO:0000313" key="20">
    <source>
        <dbReference type="EMBL" id="MBS7812139.1"/>
    </source>
</evidence>
<dbReference type="Pfam" id="PF02743">
    <property type="entry name" value="dCache_1"/>
    <property type="match status" value="1"/>
</dbReference>